<feature type="transmembrane region" description="Helical" evidence="2">
    <location>
        <begin position="12"/>
        <end position="30"/>
    </location>
</feature>
<keyword evidence="4" id="KW-1185">Reference proteome</keyword>
<accession>H3NR42</accession>
<evidence type="ECO:0000256" key="2">
    <source>
        <dbReference type="SAM" id="Phobius"/>
    </source>
</evidence>
<dbReference type="RefSeq" id="WP_005399317.1">
    <property type="nucleotide sequence ID" value="NZ_JH601089.1"/>
</dbReference>
<organism evidence="3 4">
    <name type="scientific">Helcococcus kunzii ATCC 51366</name>
    <dbReference type="NCBI Taxonomy" id="883114"/>
    <lineage>
        <taxon>Bacteria</taxon>
        <taxon>Bacillati</taxon>
        <taxon>Bacillota</taxon>
        <taxon>Tissierellia</taxon>
        <taxon>Tissierellales</taxon>
        <taxon>Peptoniphilaceae</taxon>
        <taxon>Helcococcus</taxon>
    </lineage>
</organism>
<reference evidence="3 4" key="1">
    <citation type="submission" date="2012-01" db="EMBL/GenBank/DDBJ databases">
        <title>The Genome Sequence of Helcococcus kunzii ATCC 51366.</title>
        <authorList>
            <consortium name="The Broad Institute Genome Sequencing Platform"/>
            <person name="Earl A."/>
            <person name="Ward D."/>
            <person name="Feldgarden M."/>
            <person name="Gevers D."/>
            <person name="Huys G."/>
            <person name="Young S.K."/>
            <person name="Zeng Q."/>
            <person name="Gargeya S."/>
            <person name="Fitzgerald M."/>
            <person name="Haas B."/>
            <person name="Abouelleil A."/>
            <person name="Alvarado L."/>
            <person name="Arachchi H.M."/>
            <person name="Berlin A."/>
            <person name="Chapman S.B."/>
            <person name="Gearin G."/>
            <person name="Goldberg J."/>
            <person name="Griggs A."/>
            <person name="Gujja S."/>
            <person name="Hansen M."/>
            <person name="Heiman D."/>
            <person name="Howarth C."/>
            <person name="Larimer J."/>
            <person name="Lui A."/>
            <person name="MacDonald P.J.P."/>
            <person name="McCowen C."/>
            <person name="Montmayeur A."/>
            <person name="Murphy C."/>
            <person name="Neiman D."/>
            <person name="Pearson M."/>
            <person name="Priest M."/>
            <person name="Roberts A."/>
            <person name="Saif S."/>
            <person name="Shea T."/>
            <person name="Sisk P."/>
            <person name="Stolte C."/>
            <person name="Sykes S."/>
            <person name="Wortman J."/>
            <person name="Nusbaum C."/>
            <person name="Birren B."/>
        </authorList>
    </citation>
    <scope>NUCLEOTIDE SEQUENCE [LARGE SCALE GENOMIC DNA]</scope>
    <source>
        <strain evidence="3 4">ATCC 51366</strain>
    </source>
</reference>
<feature type="transmembrane region" description="Helical" evidence="2">
    <location>
        <begin position="66"/>
        <end position="87"/>
    </location>
</feature>
<sequence>MFVRIASIFKNLNVLVYLFVIYVGILKTLHELYKINIANNINDIVYNFVREIFKIVIYNTELNEGIYKIMILVLALIVSIYLVPHIIKMFKNTNNFIDYFLDLIVSIVIENNMILVFEDIDRLDVNEIEELFRTISALNSKFYKSDGSNQIRMILTYDKKKIKEILLEENGNDTRGNYNKELEDKNKYKELEDKIIYKEYELEASKIFLTSLIDILDRFAKNQNEKDRKMIMNLKEKIEEYKNNNKIISLREVKKNIKQILDEKFK</sequence>
<feature type="coiled-coil region" evidence="1">
    <location>
        <begin position="224"/>
        <end position="251"/>
    </location>
</feature>
<proteinExistence type="predicted"/>
<dbReference type="Proteomes" id="UP000004191">
    <property type="component" value="Unassembled WGS sequence"/>
</dbReference>
<comment type="caution">
    <text evidence="3">The sequence shown here is derived from an EMBL/GenBank/DDBJ whole genome shotgun (WGS) entry which is preliminary data.</text>
</comment>
<dbReference type="HOGENOM" id="CLU_1044973_0_0_9"/>
<evidence type="ECO:0000256" key="1">
    <source>
        <dbReference type="SAM" id="Coils"/>
    </source>
</evidence>
<keyword evidence="2" id="KW-0812">Transmembrane</keyword>
<dbReference type="EMBL" id="AGEI01000033">
    <property type="protein sequence ID" value="EHR31847.1"/>
    <property type="molecule type" value="Genomic_DNA"/>
</dbReference>
<protein>
    <submittedName>
        <fullName evidence="3">Uncharacterized protein</fullName>
    </submittedName>
</protein>
<dbReference type="AlphaFoldDB" id="H3NR42"/>
<evidence type="ECO:0000313" key="4">
    <source>
        <dbReference type="Proteomes" id="UP000004191"/>
    </source>
</evidence>
<evidence type="ECO:0000313" key="3">
    <source>
        <dbReference type="EMBL" id="EHR31847.1"/>
    </source>
</evidence>
<keyword evidence="1" id="KW-0175">Coiled coil</keyword>
<dbReference type="GeneID" id="96999719"/>
<keyword evidence="2" id="KW-1133">Transmembrane helix</keyword>
<keyword evidence="2" id="KW-0472">Membrane</keyword>
<name>H3NR42_9FIRM</name>
<gene>
    <name evidence="3" type="ORF">HMPREF9709_01803</name>
</gene>